<keyword evidence="11 19" id="KW-0472">Membrane</keyword>
<evidence type="ECO:0000313" key="20">
    <source>
        <dbReference type="EMBL" id="KAF5214245.1"/>
    </source>
</evidence>
<evidence type="ECO:0000256" key="14">
    <source>
        <dbReference type="ARBA" id="ARBA00023180"/>
    </source>
</evidence>
<name>A0A7J6XJ22_TRYCR</name>
<keyword evidence="19" id="KW-0812">Transmembrane</keyword>
<keyword evidence="10 16" id="KW-0482">Metalloprotease</keyword>
<dbReference type="GO" id="GO:0004222">
    <property type="term" value="F:metalloendopeptidase activity"/>
    <property type="evidence" value="ECO:0007669"/>
    <property type="project" value="UniProtKB-UniRule"/>
</dbReference>
<dbReference type="PANTHER" id="PTHR10942:SF0">
    <property type="entry name" value="LEISHMANOLYSIN-LIKE PEPTIDASE"/>
    <property type="match status" value="1"/>
</dbReference>
<evidence type="ECO:0000256" key="7">
    <source>
        <dbReference type="ARBA" id="ARBA00022801"/>
    </source>
</evidence>
<dbReference type="Gene3D" id="3.10.170.20">
    <property type="match status" value="1"/>
</dbReference>
<dbReference type="PRINTS" id="PR00782">
    <property type="entry name" value="LSHMANOLYSIN"/>
</dbReference>
<sequence>MRRNGPLSSAVVREVPRKGQGAIQAYTVATQDDDSGWEPIRIAVSTEDLKSGTNKRKYCEEGEDECYNALGHKLSCTAEHFLTEEKKQLYTGRILFGAVKLHTERLLVKPTGGTITVPRAMNGPCSHFTVPTRHKSDGVPNADFIIYAAARPSGTDSRAVWAATCNTLTDFCPSIGAMNFDPKRMTDTAWSVRVAAHEIAHALGFSQECMEKKSLVKKRERSVRGTHRMMVAGKHVQEKTKAHFGCDSRGHGAGGRRWPSRKRNPSLEGTPRARRADDPAVGAGYYTALTMAVFAVMRYYRVNWSMAEPMSWGSRSGCDFLVNKCNTTDNLAAKYPHMFCDATDTETLRCTSDRRHVGTCTASIVEDKGSLVDKDICPVVSSEFHEISSGKTYRTCSDENVDYLPWSLTGGGSWCLDAELLETKDGNGHKSVKGVCAQVSCEDGTVKERHLGSSVFQPCPEDTDIPVTLKDFQKDGKIKCPTYGEVCTIAANGSSLVIPSALVGGQGDEQEEEAEESAVASGSPSSENTRPQLSPVVSGASIEKEPPGASAAGVAGGGLHAGPRGDPGVRTESEDNTQRRGRRPGSGSEGANRASGHDAFFAPSPGEDVARAEGDPRADCPAVIPSASAPATPIPSVNSDDFQTIPDALVQQADSDGSVAAATAGLIPFVLLVVVAAAVVVVPL</sequence>
<feature type="active site" evidence="15">
    <location>
        <position position="198"/>
    </location>
</feature>
<keyword evidence="6" id="KW-0732">Signal</keyword>
<evidence type="ECO:0000256" key="10">
    <source>
        <dbReference type="ARBA" id="ARBA00023049"/>
    </source>
</evidence>
<evidence type="ECO:0000256" key="12">
    <source>
        <dbReference type="ARBA" id="ARBA00023145"/>
    </source>
</evidence>
<dbReference type="VEuPathDB" id="TriTrypDB:ECC02_013175"/>
<evidence type="ECO:0000256" key="6">
    <source>
        <dbReference type="ARBA" id="ARBA00022729"/>
    </source>
</evidence>
<evidence type="ECO:0000256" key="4">
    <source>
        <dbReference type="ARBA" id="ARBA00022670"/>
    </source>
</evidence>
<keyword evidence="19" id="KW-1133">Transmembrane helix</keyword>
<feature type="region of interest" description="Disordered" evidence="18">
    <location>
        <begin position="504"/>
        <end position="640"/>
    </location>
</feature>
<evidence type="ECO:0000256" key="13">
    <source>
        <dbReference type="ARBA" id="ARBA00023157"/>
    </source>
</evidence>
<dbReference type="Pfam" id="PF01457">
    <property type="entry name" value="Peptidase_M8"/>
    <property type="match status" value="1"/>
</dbReference>
<evidence type="ECO:0000256" key="9">
    <source>
        <dbReference type="ARBA" id="ARBA00022889"/>
    </source>
</evidence>
<feature type="binding site" evidence="16">
    <location>
        <position position="201"/>
    </location>
    <ligand>
        <name>Zn(2+)</name>
        <dbReference type="ChEBI" id="CHEBI:29105"/>
        <note>catalytic</note>
    </ligand>
</feature>
<dbReference type="SUPFAM" id="SSF55486">
    <property type="entry name" value="Metalloproteases ('zincins'), catalytic domain"/>
    <property type="match status" value="1"/>
</dbReference>
<dbReference type="Gene3D" id="2.10.55.10">
    <property type="entry name" value="Leishmanolysin domain 3"/>
    <property type="match status" value="1"/>
</dbReference>
<dbReference type="Gene3D" id="3.90.132.10">
    <property type="entry name" value="Leishmanolysin , domain 2"/>
    <property type="match status" value="1"/>
</dbReference>
<dbReference type="GO" id="GO:0007155">
    <property type="term" value="P:cell adhesion"/>
    <property type="evidence" value="ECO:0007669"/>
    <property type="project" value="UniProtKB-KW"/>
</dbReference>
<feature type="region of interest" description="Disordered" evidence="18">
    <location>
        <begin position="244"/>
        <end position="275"/>
    </location>
</feature>
<dbReference type="Proteomes" id="UP000583944">
    <property type="component" value="Unassembled WGS sequence"/>
</dbReference>
<feature type="compositionally biased region" description="Basic and acidic residues" evidence="18">
    <location>
        <begin position="567"/>
        <end position="578"/>
    </location>
</feature>
<keyword evidence="8 16" id="KW-0862">Zinc</keyword>
<dbReference type="GO" id="GO:0016020">
    <property type="term" value="C:membrane"/>
    <property type="evidence" value="ECO:0007669"/>
    <property type="project" value="UniProtKB-SubCell"/>
</dbReference>
<feature type="compositionally biased region" description="Basic and acidic residues" evidence="18">
    <location>
        <begin position="608"/>
        <end position="618"/>
    </location>
</feature>
<organism evidence="20 21">
    <name type="scientific">Trypanosoma cruzi</name>
    <dbReference type="NCBI Taxonomy" id="5693"/>
    <lineage>
        <taxon>Eukaryota</taxon>
        <taxon>Discoba</taxon>
        <taxon>Euglenozoa</taxon>
        <taxon>Kinetoplastea</taxon>
        <taxon>Metakinetoplastina</taxon>
        <taxon>Trypanosomatida</taxon>
        <taxon>Trypanosomatidae</taxon>
        <taxon>Trypanosoma</taxon>
        <taxon>Schizotrypanum</taxon>
    </lineage>
</organism>
<comment type="similarity">
    <text evidence="3 17">Belongs to the peptidase M8 family.</text>
</comment>
<feature type="compositionally biased region" description="Low complexity" evidence="18">
    <location>
        <begin position="517"/>
        <end position="527"/>
    </location>
</feature>
<keyword evidence="7 17" id="KW-0378">Hydrolase</keyword>
<evidence type="ECO:0000256" key="3">
    <source>
        <dbReference type="ARBA" id="ARBA00005860"/>
    </source>
</evidence>
<evidence type="ECO:0000313" key="21">
    <source>
        <dbReference type="Proteomes" id="UP000583944"/>
    </source>
</evidence>
<evidence type="ECO:0000256" key="19">
    <source>
        <dbReference type="SAM" id="Phobius"/>
    </source>
</evidence>
<dbReference type="Gene3D" id="2.30.34.10">
    <property type="entry name" value="Leishmanolysin domain 4"/>
    <property type="match status" value="1"/>
</dbReference>
<keyword evidence="12" id="KW-0865">Zymogen</keyword>
<evidence type="ECO:0000256" key="2">
    <source>
        <dbReference type="ARBA" id="ARBA00004370"/>
    </source>
</evidence>
<reference evidence="20 21" key="1">
    <citation type="journal article" date="2019" name="Genome Biol. Evol.">
        <title>Nanopore Sequencing Significantly Improves Genome Assembly of the Protozoan Parasite Trypanosoma cruzi.</title>
        <authorList>
            <person name="Diaz-Viraque F."/>
            <person name="Pita S."/>
            <person name="Greif G."/>
            <person name="de Souza R.C.M."/>
            <person name="Iraola G."/>
            <person name="Robello C."/>
        </authorList>
    </citation>
    <scope>NUCLEOTIDE SEQUENCE [LARGE SCALE GENOMIC DNA]</scope>
    <source>
        <strain evidence="20 21">Berenice</strain>
    </source>
</reference>
<keyword evidence="9" id="KW-0130">Cell adhesion</keyword>
<evidence type="ECO:0000256" key="17">
    <source>
        <dbReference type="RuleBase" id="RU366077"/>
    </source>
</evidence>
<dbReference type="EMBL" id="JABDHM010000564">
    <property type="protein sequence ID" value="KAF5214245.1"/>
    <property type="molecule type" value="Genomic_DNA"/>
</dbReference>
<evidence type="ECO:0000256" key="11">
    <source>
        <dbReference type="ARBA" id="ARBA00023136"/>
    </source>
</evidence>
<dbReference type="GO" id="GO:0046872">
    <property type="term" value="F:metal ion binding"/>
    <property type="evidence" value="ECO:0007669"/>
    <property type="project" value="UniProtKB-KW"/>
</dbReference>
<dbReference type="EC" id="3.4.24.-" evidence="17"/>
<evidence type="ECO:0000256" key="18">
    <source>
        <dbReference type="SAM" id="MobiDB-lite"/>
    </source>
</evidence>
<evidence type="ECO:0000256" key="16">
    <source>
        <dbReference type="PIRSR" id="PIRSR601577-2"/>
    </source>
</evidence>
<keyword evidence="4 17" id="KW-0645">Protease</keyword>
<feature type="compositionally biased region" description="Low complexity" evidence="18">
    <location>
        <begin position="621"/>
        <end position="637"/>
    </location>
</feature>
<evidence type="ECO:0000256" key="15">
    <source>
        <dbReference type="PIRSR" id="PIRSR601577-1"/>
    </source>
</evidence>
<proteinExistence type="inferred from homology"/>
<dbReference type="PANTHER" id="PTHR10942">
    <property type="entry name" value="LEISHMANOLYSIN-LIKE PEPTIDASE"/>
    <property type="match status" value="1"/>
</dbReference>
<dbReference type="InterPro" id="IPR001577">
    <property type="entry name" value="Peptidase_M8"/>
</dbReference>
<dbReference type="AlphaFoldDB" id="A0A7J6XJ22"/>
<feature type="binding site" evidence="16">
    <location>
        <position position="197"/>
    </location>
    <ligand>
        <name>Zn(2+)</name>
        <dbReference type="ChEBI" id="CHEBI:29105"/>
        <note>catalytic</note>
    </ligand>
</feature>
<evidence type="ECO:0000256" key="5">
    <source>
        <dbReference type="ARBA" id="ARBA00022723"/>
    </source>
</evidence>
<evidence type="ECO:0000256" key="1">
    <source>
        <dbReference type="ARBA" id="ARBA00001249"/>
    </source>
</evidence>
<protein>
    <recommendedName>
        <fullName evidence="17">Leishmanolysin-like peptidase</fullName>
        <ecNumber evidence="17">3.4.24.-</ecNumber>
    </recommendedName>
</protein>
<keyword evidence="14" id="KW-0325">Glycoprotein</keyword>
<evidence type="ECO:0000256" key="8">
    <source>
        <dbReference type="ARBA" id="ARBA00022833"/>
    </source>
</evidence>
<gene>
    <name evidence="20" type="ORF">ECC02_013175</name>
</gene>
<comment type="catalytic activity">
    <reaction evidence="1">
        <text>Preference for hydrophobic residues at P1 and P1' and basic residues at P2' and P3'. A model nonapeptide is cleaved at -Ala-Tyr-|-Leu-Lys-Lys-.</text>
        <dbReference type="EC" id="3.4.24.36"/>
    </reaction>
</comment>
<keyword evidence="13" id="KW-1015">Disulfide bond</keyword>
<dbReference type="GO" id="GO:0006508">
    <property type="term" value="P:proteolysis"/>
    <property type="evidence" value="ECO:0007669"/>
    <property type="project" value="UniProtKB-KW"/>
</dbReference>
<accession>A0A7J6XJ22</accession>
<keyword evidence="5 16" id="KW-0479">Metal-binding</keyword>
<comment type="subcellular location">
    <subcellularLocation>
        <location evidence="2">Membrane</location>
    </subcellularLocation>
</comment>
<comment type="caution">
    <text evidence="20">The sequence shown here is derived from an EMBL/GenBank/DDBJ whole genome shotgun (WGS) entry which is preliminary data.</text>
</comment>
<dbReference type="GO" id="GO:0005737">
    <property type="term" value="C:cytoplasm"/>
    <property type="evidence" value="ECO:0007669"/>
    <property type="project" value="TreeGrafter"/>
</dbReference>
<feature type="transmembrane region" description="Helical" evidence="19">
    <location>
        <begin position="659"/>
        <end position="682"/>
    </location>
</feature>
<comment type="cofactor">
    <cofactor evidence="16 17">
        <name>Zn(2+)</name>
        <dbReference type="ChEBI" id="CHEBI:29105"/>
    </cofactor>
    <text evidence="16 17">Binds 1 zinc ion per subunit.</text>
</comment>